<evidence type="ECO:0000256" key="2">
    <source>
        <dbReference type="ARBA" id="ARBA00022729"/>
    </source>
</evidence>
<sequence length="386" mass="41641">MIRAIRTTLFVASLSALAALVSCGGGGGGGGDTGGGTTPDPTFDFNGFLSQTGDQMIQGFDTFAAECGDLQTAAEAFRDQPDDVRLQELRDAWLAASRAWNTTETYQFGPVSDERWDNQAYFWPTRPNSVESVVAGSDVLDADHMVQLGTASKGLPAMEYLLFEAGSVEDTLARLRDGTDAARRRDYLVGIAVDLNRVAAQIQLIYAPEGQDYLEAWETARTGNDTFPSFQSALSVLVNQVVFRIEDVRNTKIGKPLGDDTGGEPRPETVEAPYSHTSLVLMRANLESSRAVIFGRLGGQDGLGLDDYLTFLNSNLGSSIDSQYDDIFAAIDAIEAEGLTLTQAVTERSELVDALSERVRELIVLTKTDMAGVMGVTITFNDNDGD</sequence>
<feature type="chain" id="PRO_5035248518" evidence="3">
    <location>
        <begin position="19"/>
        <end position="386"/>
    </location>
</feature>
<organism evidence="5 6">
    <name type="scientific">Sulfidibacter corallicola</name>
    <dbReference type="NCBI Taxonomy" id="2818388"/>
    <lineage>
        <taxon>Bacteria</taxon>
        <taxon>Pseudomonadati</taxon>
        <taxon>Acidobacteriota</taxon>
        <taxon>Holophagae</taxon>
        <taxon>Acanthopleuribacterales</taxon>
        <taxon>Acanthopleuribacteraceae</taxon>
        <taxon>Sulfidibacter</taxon>
    </lineage>
</organism>
<dbReference type="InterPro" id="IPR018976">
    <property type="entry name" value="Imelysin-like"/>
</dbReference>
<name>A0A8A4TLG9_SULCO</name>
<gene>
    <name evidence="5" type="ORF">J3U87_34920</name>
</gene>
<dbReference type="KEGG" id="scor:J3U87_34920"/>
<keyword evidence="2 3" id="KW-0732">Signal</keyword>
<dbReference type="PROSITE" id="PS51257">
    <property type="entry name" value="PROKAR_LIPOPROTEIN"/>
    <property type="match status" value="1"/>
</dbReference>
<dbReference type="Gene3D" id="1.20.1420.20">
    <property type="entry name" value="M75 peptidase, HXXE motif"/>
    <property type="match status" value="1"/>
</dbReference>
<dbReference type="Proteomes" id="UP000663929">
    <property type="component" value="Chromosome"/>
</dbReference>
<reference evidence="5" key="1">
    <citation type="submission" date="2021-03" db="EMBL/GenBank/DDBJ databases">
        <title>Acanthopleuribacteraceae sp. M133.</title>
        <authorList>
            <person name="Wang G."/>
        </authorList>
    </citation>
    <scope>NUCLEOTIDE SEQUENCE</scope>
    <source>
        <strain evidence="5">M133</strain>
    </source>
</reference>
<evidence type="ECO:0000256" key="3">
    <source>
        <dbReference type="SAM" id="SignalP"/>
    </source>
</evidence>
<evidence type="ECO:0000313" key="5">
    <source>
        <dbReference type="EMBL" id="QTD50806.1"/>
    </source>
</evidence>
<accession>A0A8A4TLG9</accession>
<evidence type="ECO:0000259" key="4">
    <source>
        <dbReference type="Pfam" id="PF09375"/>
    </source>
</evidence>
<evidence type="ECO:0000256" key="1">
    <source>
        <dbReference type="ARBA" id="ARBA00004196"/>
    </source>
</evidence>
<keyword evidence="6" id="KW-1185">Reference proteome</keyword>
<dbReference type="InterPro" id="IPR038352">
    <property type="entry name" value="Imelysin_sf"/>
</dbReference>
<dbReference type="EMBL" id="CP071793">
    <property type="protein sequence ID" value="QTD50806.1"/>
    <property type="molecule type" value="Genomic_DNA"/>
</dbReference>
<feature type="signal peptide" evidence="3">
    <location>
        <begin position="1"/>
        <end position="18"/>
    </location>
</feature>
<proteinExistence type="predicted"/>
<dbReference type="AlphaFoldDB" id="A0A8A4TLG9"/>
<protein>
    <submittedName>
        <fullName evidence="5">Imelysin family protein</fullName>
    </submittedName>
</protein>
<evidence type="ECO:0000313" key="6">
    <source>
        <dbReference type="Proteomes" id="UP000663929"/>
    </source>
</evidence>
<comment type="subcellular location">
    <subcellularLocation>
        <location evidence="1">Cell envelope</location>
    </subcellularLocation>
</comment>
<dbReference type="CDD" id="cd14659">
    <property type="entry name" value="Imelysin-like_IPPA"/>
    <property type="match status" value="1"/>
</dbReference>
<dbReference type="RefSeq" id="WP_237380849.1">
    <property type="nucleotide sequence ID" value="NZ_CP071793.1"/>
</dbReference>
<dbReference type="GO" id="GO:0030313">
    <property type="term" value="C:cell envelope"/>
    <property type="evidence" value="ECO:0007669"/>
    <property type="project" value="UniProtKB-SubCell"/>
</dbReference>
<dbReference type="InterPro" id="IPR034984">
    <property type="entry name" value="Imelysin-like_IPPA"/>
</dbReference>
<feature type="domain" description="Imelysin-like" evidence="4">
    <location>
        <begin position="58"/>
        <end position="362"/>
    </location>
</feature>
<dbReference type="Pfam" id="PF09375">
    <property type="entry name" value="Peptidase_M75"/>
    <property type="match status" value="1"/>
</dbReference>